<dbReference type="PROSITE" id="PS51257">
    <property type="entry name" value="PROKAR_LIPOPROTEIN"/>
    <property type="match status" value="1"/>
</dbReference>
<reference evidence="1 2" key="1">
    <citation type="submission" date="2015-05" db="EMBL/GenBank/DDBJ databases">
        <title>Genome sequencing and analysis of members of genus Stenotrophomonas.</title>
        <authorList>
            <person name="Patil P.P."/>
            <person name="Midha S."/>
            <person name="Patil P.B."/>
        </authorList>
    </citation>
    <scope>NUCLEOTIDE SEQUENCE [LARGE SCALE GENOMIC DNA]</scope>
    <source>
        <strain evidence="1 2">DSM 21508</strain>
    </source>
</reference>
<dbReference type="PATRIC" id="fig|517011.3.peg.2956"/>
<name>A0A0R0CT09_9GAMM</name>
<keyword evidence="2" id="KW-1185">Reference proteome</keyword>
<evidence type="ECO:0000313" key="1">
    <source>
        <dbReference type="EMBL" id="KRG72549.1"/>
    </source>
</evidence>
<comment type="caution">
    <text evidence="1">The sequence shown here is derived from an EMBL/GenBank/DDBJ whole genome shotgun (WGS) entry which is preliminary data.</text>
</comment>
<protein>
    <submittedName>
        <fullName evidence="1">Uncharacterized protein</fullName>
    </submittedName>
</protein>
<dbReference type="EMBL" id="LDJK01000072">
    <property type="protein sequence ID" value="KRG72549.1"/>
    <property type="molecule type" value="Genomic_DNA"/>
</dbReference>
<accession>A0A0R0CT09</accession>
<dbReference type="AlphaFoldDB" id="A0A0R0CT09"/>
<dbReference type="RefSeq" id="WP_057509292.1">
    <property type="nucleotide sequence ID" value="NZ_LDJK01000072.1"/>
</dbReference>
<gene>
    <name evidence="1" type="ORF">ABB28_14490</name>
</gene>
<proteinExistence type="predicted"/>
<evidence type="ECO:0000313" key="2">
    <source>
        <dbReference type="Proteomes" id="UP000051386"/>
    </source>
</evidence>
<organism evidence="1 2">
    <name type="scientific">Stenotrophomonas chelatiphaga</name>
    <dbReference type="NCBI Taxonomy" id="517011"/>
    <lineage>
        <taxon>Bacteria</taxon>
        <taxon>Pseudomonadati</taxon>
        <taxon>Pseudomonadota</taxon>
        <taxon>Gammaproteobacteria</taxon>
        <taxon>Lysobacterales</taxon>
        <taxon>Lysobacteraceae</taxon>
        <taxon>Stenotrophomonas</taxon>
    </lineage>
</organism>
<dbReference type="Proteomes" id="UP000051386">
    <property type="component" value="Unassembled WGS sequence"/>
</dbReference>
<sequence>MSPLSRIFRWTASPAGKRTLFLLTTAFALLVACSPELLPLLPVVDALGLDVLAMLLGAQMLATLPWLRGQAGPAIGVARRALLGIAAGAMGGHLRQLVFGVGRLGCVALSPARAG</sequence>